<dbReference type="EMBL" id="JABBXH010000004">
    <property type="protein sequence ID" value="NMP32724.1"/>
    <property type="molecule type" value="Genomic_DNA"/>
</dbReference>
<keyword evidence="1" id="KW-0732">Signal</keyword>
<proteinExistence type="predicted"/>
<sequence>MNLLSKITLFLFVILSAGCGGGSDGNSKSTNEPPVTNTPTSIQQILDEAITNGVDGIFVYIDQPGKVNQSFTAGIQDRNIQLPANAESLFKIASISKLFIAVTAVKLSFSEQLSLNDSLAYWLPELANRIENSSVITVKHLIQHRSGIADFDSQVGFSWQDAHVDIDQTLAFALDKPADFTPNSDYEYSNTNYLLLAKILDRALGYSHQIYISEQILTPLVMADTYAQLSDIDKSLLAKGYWQNKERSMQDYVIPGGSMISTVKDTATFIRALNTGDLLSVDERSIYSSVYWFNHSGWLPGYQSVANYSSEIDAVVIQFINTTGGNSEPVADSTYKNILNYLSR</sequence>
<evidence type="ECO:0000256" key="1">
    <source>
        <dbReference type="SAM" id="SignalP"/>
    </source>
</evidence>
<dbReference type="Gene3D" id="3.40.710.10">
    <property type="entry name" value="DD-peptidase/beta-lactamase superfamily"/>
    <property type="match status" value="1"/>
</dbReference>
<dbReference type="Proteomes" id="UP000568664">
    <property type="component" value="Unassembled WGS sequence"/>
</dbReference>
<feature type="domain" description="Beta-lactamase-related" evidence="2">
    <location>
        <begin position="48"/>
        <end position="283"/>
    </location>
</feature>
<organism evidence="3 4">
    <name type="scientific">Thalassotalea algicola</name>
    <dbReference type="NCBI Taxonomy" id="2716224"/>
    <lineage>
        <taxon>Bacteria</taxon>
        <taxon>Pseudomonadati</taxon>
        <taxon>Pseudomonadota</taxon>
        <taxon>Gammaproteobacteria</taxon>
        <taxon>Alteromonadales</taxon>
        <taxon>Colwelliaceae</taxon>
        <taxon>Thalassotalea</taxon>
    </lineage>
</organism>
<name>A0A7Y0LDU3_9GAMM</name>
<protein>
    <submittedName>
        <fullName evidence="3">Beta-lactamase family protein</fullName>
    </submittedName>
</protein>
<dbReference type="InterPro" id="IPR001466">
    <property type="entry name" value="Beta-lactam-related"/>
</dbReference>
<dbReference type="Pfam" id="PF00144">
    <property type="entry name" value="Beta-lactamase"/>
    <property type="match status" value="1"/>
</dbReference>
<dbReference type="SUPFAM" id="SSF56601">
    <property type="entry name" value="beta-lactamase/transpeptidase-like"/>
    <property type="match status" value="1"/>
</dbReference>
<dbReference type="AlphaFoldDB" id="A0A7Y0LDU3"/>
<dbReference type="InterPro" id="IPR012338">
    <property type="entry name" value="Beta-lactam/transpept-like"/>
</dbReference>
<dbReference type="RefSeq" id="WP_169076023.1">
    <property type="nucleotide sequence ID" value="NZ_JABBXH010000004.1"/>
</dbReference>
<gene>
    <name evidence="3" type="ORF">HII17_14270</name>
</gene>
<evidence type="ECO:0000313" key="4">
    <source>
        <dbReference type="Proteomes" id="UP000568664"/>
    </source>
</evidence>
<evidence type="ECO:0000313" key="3">
    <source>
        <dbReference type="EMBL" id="NMP32724.1"/>
    </source>
</evidence>
<dbReference type="InterPro" id="IPR050491">
    <property type="entry name" value="AmpC-like"/>
</dbReference>
<reference evidence="3 4" key="1">
    <citation type="submission" date="2020-04" db="EMBL/GenBank/DDBJ databases">
        <title>Thalassotalea sp. M1531, isolated from the surface of marine red alga.</title>
        <authorList>
            <person name="Pang L."/>
            <person name="Lu D.-C."/>
        </authorList>
    </citation>
    <scope>NUCLEOTIDE SEQUENCE [LARGE SCALE GENOMIC DNA]</scope>
    <source>
        <strain evidence="3 4">M1531</strain>
    </source>
</reference>
<keyword evidence="4" id="KW-1185">Reference proteome</keyword>
<evidence type="ECO:0000259" key="2">
    <source>
        <dbReference type="Pfam" id="PF00144"/>
    </source>
</evidence>
<dbReference type="PROSITE" id="PS51257">
    <property type="entry name" value="PROKAR_LIPOPROTEIN"/>
    <property type="match status" value="1"/>
</dbReference>
<feature type="chain" id="PRO_5031266344" evidence="1">
    <location>
        <begin position="23"/>
        <end position="344"/>
    </location>
</feature>
<comment type="caution">
    <text evidence="3">The sequence shown here is derived from an EMBL/GenBank/DDBJ whole genome shotgun (WGS) entry which is preliminary data.</text>
</comment>
<feature type="signal peptide" evidence="1">
    <location>
        <begin position="1"/>
        <end position="22"/>
    </location>
</feature>
<dbReference type="PANTHER" id="PTHR46825:SF9">
    <property type="entry name" value="BETA-LACTAMASE-RELATED DOMAIN-CONTAINING PROTEIN"/>
    <property type="match status" value="1"/>
</dbReference>
<accession>A0A7Y0LDU3</accession>
<dbReference type="PANTHER" id="PTHR46825">
    <property type="entry name" value="D-ALANYL-D-ALANINE-CARBOXYPEPTIDASE/ENDOPEPTIDASE AMPH"/>
    <property type="match status" value="1"/>
</dbReference>